<organism evidence="1 2">
    <name type="scientific">Sphaerodactylus townsendi</name>
    <dbReference type="NCBI Taxonomy" id="933632"/>
    <lineage>
        <taxon>Eukaryota</taxon>
        <taxon>Metazoa</taxon>
        <taxon>Chordata</taxon>
        <taxon>Craniata</taxon>
        <taxon>Vertebrata</taxon>
        <taxon>Euteleostomi</taxon>
        <taxon>Lepidosauria</taxon>
        <taxon>Squamata</taxon>
        <taxon>Bifurcata</taxon>
        <taxon>Gekkota</taxon>
        <taxon>Sphaerodactylidae</taxon>
        <taxon>Sphaerodactylus</taxon>
    </lineage>
</organism>
<sequence>MTLGESIAFPASPGSSHCISSRNNKPSELQQILINNVRKGTSNSRVFSPQYFPLFYCLPHLVTGSPEKVPTWQPTPEKGVKYRIRFTEPNRDVFGSVLFPCSQVLGNAEMPSLTSRGSFRYKSSQMPIA</sequence>
<dbReference type="Proteomes" id="UP000827872">
    <property type="component" value="Linkage Group LG17"/>
</dbReference>
<keyword evidence="2" id="KW-1185">Reference proteome</keyword>
<comment type="caution">
    <text evidence="1">The sequence shown here is derived from an EMBL/GenBank/DDBJ whole genome shotgun (WGS) entry which is preliminary data.</text>
</comment>
<gene>
    <name evidence="1" type="ORF">K3G42_008559</name>
</gene>
<evidence type="ECO:0000313" key="2">
    <source>
        <dbReference type="Proteomes" id="UP000827872"/>
    </source>
</evidence>
<reference evidence="1" key="1">
    <citation type="submission" date="2021-08" db="EMBL/GenBank/DDBJ databases">
        <title>The first chromosome-level gecko genome reveals the dynamic sex chromosomes of Neotropical dwarf geckos (Sphaerodactylidae: Sphaerodactylus).</title>
        <authorList>
            <person name="Pinto B.J."/>
            <person name="Keating S.E."/>
            <person name="Gamble T."/>
        </authorList>
    </citation>
    <scope>NUCLEOTIDE SEQUENCE</scope>
    <source>
        <strain evidence="1">TG3544</strain>
    </source>
</reference>
<name>A0ACB8E610_9SAUR</name>
<accession>A0ACB8E610</accession>
<evidence type="ECO:0000313" key="1">
    <source>
        <dbReference type="EMBL" id="KAH7987636.1"/>
    </source>
</evidence>
<protein>
    <submittedName>
        <fullName evidence="1">Uncharacterized protein</fullName>
    </submittedName>
</protein>
<dbReference type="EMBL" id="CM037630">
    <property type="protein sequence ID" value="KAH7987636.1"/>
    <property type="molecule type" value="Genomic_DNA"/>
</dbReference>
<proteinExistence type="predicted"/>